<organism evidence="2">
    <name type="scientific">Rhodosorus marinus</name>
    <dbReference type="NCBI Taxonomy" id="101924"/>
    <lineage>
        <taxon>Eukaryota</taxon>
        <taxon>Rhodophyta</taxon>
        <taxon>Stylonematophyceae</taxon>
        <taxon>Stylonematales</taxon>
        <taxon>Stylonemataceae</taxon>
        <taxon>Rhodosorus</taxon>
    </lineage>
</organism>
<name>A0A7S3A608_9RHOD</name>
<accession>A0A7S3A608</accession>
<protein>
    <submittedName>
        <fullName evidence="2">Uncharacterized protein</fullName>
    </submittedName>
</protein>
<gene>
    <name evidence="2" type="ORF">RMAR00112_LOCUS30795</name>
</gene>
<evidence type="ECO:0000313" key="2">
    <source>
        <dbReference type="EMBL" id="CAE0062724.1"/>
    </source>
</evidence>
<feature type="compositionally biased region" description="Low complexity" evidence="1">
    <location>
        <begin position="25"/>
        <end position="39"/>
    </location>
</feature>
<feature type="region of interest" description="Disordered" evidence="1">
    <location>
        <begin position="23"/>
        <end position="103"/>
    </location>
</feature>
<proteinExistence type="predicted"/>
<feature type="region of interest" description="Disordered" evidence="1">
    <location>
        <begin position="228"/>
        <end position="259"/>
    </location>
</feature>
<sequence>MWILRSFRYIPASMNYAHRSLQPPGVRARSLSASVRSGGTTAKRKAGAKPTPKATVTNTSKESEAQPSDMVEGKLSKQSRSSKKRKSSGGKPQTLMTKNIKNDDVGEDEMIDVGCARQSMESRLTAAHEDETEERRPDLDEETFISQYEILEEDDDTALSEDEDLKTAGQKLVLNYSSALDMSRGKGAKGDPSESLEEMASKEGIVLPGTRGSSWEDVSEQLLFDEDDSHQGEEPDEEFSGQSFAGNEEWQDVDSSKTEETTAVLKLSSKDDYKAKARYLWTLVDHLDAAPDLKTVFNLQLKSRLTENKNDQSVLALEKLFRHSGFESATQNLSALLGDVESTTVKPYTPWTEREDIMLIAGAKRYKDQPFLLKQMLPRERSIDEIRERLKVVRSSQTRKPAAKPIKGLEHEVNIARNRLVATTPFKKNDVIVEDSFRRDESQCAEDIRRMTDRVHKEEILGYRNPKS</sequence>
<dbReference type="EMBL" id="HBHW01040088">
    <property type="protein sequence ID" value="CAE0062724.1"/>
    <property type="molecule type" value="Transcribed_RNA"/>
</dbReference>
<evidence type="ECO:0000256" key="1">
    <source>
        <dbReference type="SAM" id="MobiDB-lite"/>
    </source>
</evidence>
<feature type="compositionally biased region" description="Acidic residues" evidence="1">
    <location>
        <begin position="228"/>
        <end position="239"/>
    </location>
</feature>
<reference evidence="2" key="1">
    <citation type="submission" date="2021-01" db="EMBL/GenBank/DDBJ databases">
        <authorList>
            <person name="Corre E."/>
            <person name="Pelletier E."/>
            <person name="Niang G."/>
            <person name="Scheremetjew M."/>
            <person name="Finn R."/>
            <person name="Kale V."/>
            <person name="Holt S."/>
            <person name="Cochrane G."/>
            <person name="Meng A."/>
            <person name="Brown T."/>
            <person name="Cohen L."/>
        </authorList>
    </citation>
    <scope>NUCLEOTIDE SEQUENCE</scope>
    <source>
        <strain evidence="2">CCMP 769</strain>
    </source>
</reference>
<dbReference type="AlphaFoldDB" id="A0A7S3A608"/>